<protein>
    <submittedName>
        <fullName evidence="2">Uncharacterized protein</fullName>
    </submittedName>
</protein>
<keyword evidence="1" id="KW-1133">Transmembrane helix</keyword>
<keyword evidence="1" id="KW-0812">Transmembrane</keyword>
<dbReference type="AlphaFoldDB" id="A0A1I3CCI1"/>
<name>A0A1I3CCI1_9ACTN</name>
<dbReference type="Proteomes" id="UP000198649">
    <property type="component" value="Unassembled WGS sequence"/>
</dbReference>
<keyword evidence="3" id="KW-1185">Reference proteome</keyword>
<evidence type="ECO:0000256" key="1">
    <source>
        <dbReference type="SAM" id="Phobius"/>
    </source>
</evidence>
<keyword evidence="1" id="KW-0472">Membrane</keyword>
<feature type="transmembrane region" description="Helical" evidence="1">
    <location>
        <begin position="21"/>
        <end position="48"/>
    </location>
</feature>
<dbReference type="EMBL" id="FOQG01000002">
    <property type="protein sequence ID" value="SFH72264.1"/>
    <property type="molecule type" value="Genomic_DNA"/>
</dbReference>
<feature type="transmembrane region" description="Helical" evidence="1">
    <location>
        <begin position="68"/>
        <end position="84"/>
    </location>
</feature>
<evidence type="ECO:0000313" key="3">
    <source>
        <dbReference type="Proteomes" id="UP000198649"/>
    </source>
</evidence>
<organism evidence="2 3">
    <name type="scientific">Nocardioides psychrotolerans</name>
    <dbReference type="NCBI Taxonomy" id="1005945"/>
    <lineage>
        <taxon>Bacteria</taxon>
        <taxon>Bacillati</taxon>
        <taxon>Actinomycetota</taxon>
        <taxon>Actinomycetes</taxon>
        <taxon>Propionibacteriales</taxon>
        <taxon>Nocardioidaceae</taxon>
        <taxon>Nocardioides</taxon>
    </lineage>
</organism>
<proteinExistence type="predicted"/>
<evidence type="ECO:0000313" key="2">
    <source>
        <dbReference type="EMBL" id="SFH72264.1"/>
    </source>
</evidence>
<sequence length="85" mass="9123">MTDSLLTPLMPYVVWRTRVPYALAAAVTWFFVFPVLFGGAFGVGLALLAGVVSSWVLLGRRAPVEAEGYVVLALTPIMVVLLLAT</sequence>
<gene>
    <name evidence="2" type="ORF">SAMN05216561_1022</name>
</gene>
<accession>A0A1I3CCI1</accession>
<reference evidence="2 3" key="1">
    <citation type="submission" date="2016-10" db="EMBL/GenBank/DDBJ databases">
        <authorList>
            <person name="de Groot N.N."/>
        </authorList>
    </citation>
    <scope>NUCLEOTIDE SEQUENCE [LARGE SCALE GENOMIC DNA]</scope>
    <source>
        <strain evidence="2 3">CGMCC 1.11156</strain>
    </source>
</reference>